<evidence type="ECO:0000313" key="2">
    <source>
        <dbReference type="Proteomes" id="UP000199024"/>
    </source>
</evidence>
<proteinExistence type="predicted"/>
<sequence length="300" mass="33453">MKLFELGIPYLKLSTDILHLHSRASVLELLRLYGGAFALNSLQRGTPYTHRRRRETLAELAQRELVSLDDKGTPEATAIPANKLAEIPTHLPWDELSLAELRVCIALYASAKHQRAPYFSWEGRRDKLAKVARVSRQAVGAALAELANKGILKTKSLREAGSRWTHGTLIQLLDVASGASLNDLGWFFRNRVNELDVLTRYRLALKPQLDYVHGFTADSGMRLTCPLCLNPDRTFRVTATDTADAWKCFACSRSGDSAKLCALRSFQLWKEPEFDLTAIRAYMGAGTQHGLQEITNACIG</sequence>
<dbReference type="EMBL" id="FOZL01000001">
    <property type="protein sequence ID" value="SFS10820.1"/>
    <property type="molecule type" value="Genomic_DNA"/>
</dbReference>
<dbReference type="OrthoDB" id="8536512at2"/>
<keyword evidence="2" id="KW-1185">Reference proteome</keyword>
<dbReference type="RefSeq" id="WP_089838648.1">
    <property type="nucleotide sequence ID" value="NZ_FOZL01000001.1"/>
</dbReference>
<dbReference type="Proteomes" id="UP000199024">
    <property type="component" value="Unassembled WGS sequence"/>
</dbReference>
<protein>
    <submittedName>
        <fullName evidence="1">Uncharacterized protein</fullName>
    </submittedName>
</protein>
<organism evidence="1 2">
    <name type="scientific">Granulicella pectinivorans</name>
    <dbReference type="NCBI Taxonomy" id="474950"/>
    <lineage>
        <taxon>Bacteria</taxon>
        <taxon>Pseudomonadati</taxon>
        <taxon>Acidobacteriota</taxon>
        <taxon>Terriglobia</taxon>
        <taxon>Terriglobales</taxon>
        <taxon>Acidobacteriaceae</taxon>
        <taxon>Granulicella</taxon>
    </lineage>
</organism>
<name>A0A1I6M557_9BACT</name>
<accession>A0A1I6M557</accession>
<gene>
    <name evidence="1" type="ORF">SAMN05421771_1852</name>
</gene>
<evidence type="ECO:0000313" key="1">
    <source>
        <dbReference type="EMBL" id="SFS10820.1"/>
    </source>
</evidence>
<dbReference type="STRING" id="474950.SAMN05421771_1852"/>
<dbReference type="AlphaFoldDB" id="A0A1I6M557"/>
<reference evidence="1 2" key="1">
    <citation type="submission" date="2016-10" db="EMBL/GenBank/DDBJ databases">
        <authorList>
            <person name="de Groot N.N."/>
        </authorList>
    </citation>
    <scope>NUCLEOTIDE SEQUENCE [LARGE SCALE GENOMIC DNA]</scope>
    <source>
        <strain evidence="1 2">DSM 21001</strain>
    </source>
</reference>